<keyword evidence="3" id="KW-0229">DNA integration</keyword>
<dbReference type="PANTHER" id="PTHR30349">
    <property type="entry name" value="PHAGE INTEGRASE-RELATED"/>
    <property type="match status" value="1"/>
</dbReference>
<evidence type="ECO:0000256" key="1">
    <source>
        <dbReference type="ARBA" id="ARBA00003283"/>
    </source>
</evidence>
<name>A0A4V1GM42_EUBML</name>
<dbReference type="InterPro" id="IPR013762">
    <property type="entry name" value="Integrase-like_cat_sf"/>
</dbReference>
<evidence type="ECO:0000313" key="10">
    <source>
        <dbReference type="Proteomes" id="UP000218387"/>
    </source>
</evidence>
<dbReference type="InterPro" id="IPR010998">
    <property type="entry name" value="Integrase_recombinase_N"/>
</dbReference>
<dbReference type="InterPro" id="IPR004107">
    <property type="entry name" value="Integrase_SAM-like_N"/>
</dbReference>
<dbReference type="InterPro" id="IPR002104">
    <property type="entry name" value="Integrase_catalytic"/>
</dbReference>
<dbReference type="Gene3D" id="1.10.150.130">
    <property type="match status" value="1"/>
</dbReference>
<dbReference type="KEGG" id="emt:CPZ25_011785"/>
<evidence type="ECO:0000256" key="4">
    <source>
        <dbReference type="ARBA" id="ARBA00023125"/>
    </source>
</evidence>
<keyword evidence="4 6" id="KW-0238">DNA-binding</keyword>
<dbReference type="GO" id="GO:0006310">
    <property type="term" value="P:DNA recombination"/>
    <property type="evidence" value="ECO:0007669"/>
    <property type="project" value="UniProtKB-KW"/>
</dbReference>
<evidence type="ECO:0000256" key="5">
    <source>
        <dbReference type="ARBA" id="ARBA00023172"/>
    </source>
</evidence>
<sequence>MKESITMQDWLKTWERPVKKSSLKTYKSYERAHIIPFWGQIHLDEITGADLKKFKNFLSKKLAGKTVQDILSYLNTILQDAEKQGHLVRPELPKVKVPQREKEILDYREHKRLSQWLRQSTSPKDVGILLALSTGMRLGEVLGLRQKDIDLDTGVLHVRHNRQRIYNPQTNTYPVEDLTPKTQKSRRDIPLHPGLRAVLKNYMATQKKPNKNQPLIVGPTGKAYDAKTMAYRFDQLKKELNLNPGLTFHSLRHSFATRALELGSDMGTVSVLLGHSSVSFTLSRYSHCVTEQKRRQMEKIAECF</sequence>
<evidence type="ECO:0000313" key="9">
    <source>
        <dbReference type="EMBL" id="QCT71976.1"/>
    </source>
</evidence>
<dbReference type="GO" id="GO:0015074">
    <property type="term" value="P:DNA integration"/>
    <property type="evidence" value="ECO:0007669"/>
    <property type="project" value="UniProtKB-KW"/>
</dbReference>
<dbReference type="PROSITE" id="PS51898">
    <property type="entry name" value="TYR_RECOMBINASE"/>
    <property type="match status" value="1"/>
</dbReference>
<dbReference type="RefSeq" id="WP_096920502.1">
    <property type="nucleotide sequence ID" value="NZ_CP029487.1"/>
</dbReference>
<evidence type="ECO:0000256" key="3">
    <source>
        <dbReference type="ARBA" id="ARBA00022908"/>
    </source>
</evidence>
<proteinExistence type="inferred from homology"/>
<dbReference type="Proteomes" id="UP000218387">
    <property type="component" value="Chromosome"/>
</dbReference>
<dbReference type="SUPFAM" id="SSF56349">
    <property type="entry name" value="DNA breaking-rejoining enzymes"/>
    <property type="match status" value="1"/>
</dbReference>
<keyword evidence="5" id="KW-0233">DNA recombination</keyword>
<comment type="function">
    <text evidence="1">Site-specific tyrosine recombinase, which acts by catalyzing the cutting and rejoining of the recombining DNA molecules.</text>
</comment>
<dbReference type="Pfam" id="PF00589">
    <property type="entry name" value="Phage_integrase"/>
    <property type="match status" value="1"/>
</dbReference>
<feature type="domain" description="Core-binding (CB)" evidence="8">
    <location>
        <begin position="5"/>
        <end position="82"/>
    </location>
</feature>
<evidence type="ECO:0000256" key="6">
    <source>
        <dbReference type="PROSITE-ProRule" id="PRU01248"/>
    </source>
</evidence>
<accession>A0A4V1GM42</accession>
<dbReference type="InterPro" id="IPR050090">
    <property type="entry name" value="Tyrosine_recombinase_XerCD"/>
</dbReference>
<dbReference type="Gene3D" id="1.10.443.10">
    <property type="entry name" value="Intergrase catalytic core"/>
    <property type="match status" value="1"/>
</dbReference>
<protein>
    <submittedName>
        <fullName evidence="9">Site-specific integrase</fullName>
    </submittedName>
</protein>
<evidence type="ECO:0000259" key="7">
    <source>
        <dbReference type="PROSITE" id="PS51898"/>
    </source>
</evidence>
<comment type="similarity">
    <text evidence="2">Belongs to the 'phage' integrase family.</text>
</comment>
<dbReference type="EMBL" id="CP029487">
    <property type="protein sequence ID" value="QCT71976.1"/>
    <property type="molecule type" value="Genomic_DNA"/>
</dbReference>
<dbReference type="PANTHER" id="PTHR30349:SF64">
    <property type="entry name" value="PROPHAGE INTEGRASE INTD-RELATED"/>
    <property type="match status" value="1"/>
</dbReference>
<dbReference type="PROSITE" id="PS51900">
    <property type="entry name" value="CB"/>
    <property type="match status" value="1"/>
</dbReference>
<reference evidence="9 10" key="1">
    <citation type="submission" date="2018-05" db="EMBL/GenBank/DDBJ databases">
        <title>Genome comparison of Eubacterium sp.</title>
        <authorList>
            <person name="Feng Y."/>
            <person name="Sanchez-Andrea I."/>
            <person name="Stams A.J.M."/>
            <person name="De Vos W.M."/>
        </authorList>
    </citation>
    <scope>NUCLEOTIDE SEQUENCE [LARGE SCALE GENOMIC DNA]</scope>
    <source>
        <strain evidence="9 10">YI</strain>
    </source>
</reference>
<dbReference type="InterPro" id="IPR044068">
    <property type="entry name" value="CB"/>
</dbReference>
<organism evidence="9 10">
    <name type="scientific">Eubacterium maltosivorans</name>
    <dbReference type="NCBI Taxonomy" id="2041044"/>
    <lineage>
        <taxon>Bacteria</taxon>
        <taxon>Bacillati</taxon>
        <taxon>Bacillota</taxon>
        <taxon>Clostridia</taxon>
        <taxon>Eubacteriales</taxon>
        <taxon>Eubacteriaceae</taxon>
        <taxon>Eubacterium</taxon>
    </lineage>
</organism>
<dbReference type="CDD" id="cd01189">
    <property type="entry name" value="INT_ICEBs1_C_like"/>
    <property type="match status" value="1"/>
</dbReference>
<gene>
    <name evidence="9" type="ORF">CPZ25_011785</name>
</gene>
<evidence type="ECO:0000259" key="8">
    <source>
        <dbReference type="PROSITE" id="PS51900"/>
    </source>
</evidence>
<dbReference type="Pfam" id="PF14659">
    <property type="entry name" value="Phage_int_SAM_3"/>
    <property type="match status" value="1"/>
</dbReference>
<dbReference type="InterPro" id="IPR011010">
    <property type="entry name" value="DNA_brk_join_enz"/>
</dbReference>
<feature type="domain" description="Tyr recombinase" evidence="7">
    <location>
        <begin position="100"/>
        <end position="298"/>
    </location>
</feature>
<dbReference type="GO" id="GO:0003677">
    <property type="term" value="F:DNA binding"/>
    <property type="evidence" value="ECO:0007669"/>
    <property type="project" value="UniProtKB-UniRule"/>
</dbReference>
<keyword evidence="10" id="KW-1185">Reference proteome</keyword>
<dbReference type="AlphaFoldDB" id="A0A4V1GM42"/>
<evidence type="ECO:0000256" key="2">
    <source>
        <dbReference type="ARBA" id="ARBA00008857"/>
    </source>
</evidence>